<reference evidence="1" key="1">
    <citation type="submission" date="2013-07" db="EMBL/GenBank/DDBJ databases">
        <title>The genome of Eucalyptus grandis.</title>
        <authorList>
            <person name="Schmutz J."/>
            <person name="Hayes R."/>
            <person name="Myburg A."/>
            <person name="Tuskan G."/>
            <person name="Grattapaglia D."/>
            <person name="Rokhsar D.S."/>
        </authorList>
    </citation>
    <scope>NUCLEOTIDE SEQUENCE</scope>
    <source>
        <tissue evidence="1">Leaf extractions</tissue>
    </source>
</reference>
<proteinExistence type="predicted"/>
<protein>
    <submittedName>
        <fullName evidence="1">Uncharacterized protein</fullName>
    </submittedName>
</protein>
<dbReference type="InParanoid" id="A0A059CHY7"/>
<dbReference type="Gramene" id="KCW77977">
    <property type="protein sequence ID" value="KCW77977"/>
    <property type="gene ID" value="EUGRSUZ_D02222"/>
</dbReference>
<sequence>MSVLPVRVLTQLTRINPFSITFRPKVQQQKSILMRKFTTIKCKQTSINSKYSYSLQQGKDSSKASFPYKKL</sequence>
<name>A0A059CHY7_EUCGR</name>
<organism evidence="1">
    <name type="scientific">Eucalyptus grandis</name>
    <name type="common">Flooded gum</name>
    <dbReference type="NCBI Taxonomy" id="71139"/>
    <lineage>
        <taxon>Eukaryota</taxon>
        <taxon>Viridiplantae</taxon>
        <taxon>Streptophyta</taxon>
        <taxon>Embryophyta</taxon>
        <taxon>Tracheophyta</taxon>
        <taxon>Spermatophyta</taxon>
        <taxon>Magnoliopsida</taxon>
        <taxon>eudicotyledons</taxon>
        <taxon>Gunneridae</taxon>
        <taxon>Pentapetalae</taxon>
        <taxon>rosids</taxon>
        <taxon>malvids</taxon>
        <taxon>Myrtales</taxon>
        <taxon>Myrtaceae</taxon>
        <taxon>Myrtoideae</taxon>
        <taxon>Eucalypteae</taxon>
        <taxon>Eucalyptus</taxon>
    </lineage>
</organism>
<dbReference type="AlphaFoldDB" id="A0A059CHY7"/>
<evidence type="ECO:0000313" key="1">
    <source>
        <dbReference type="EMBL" id="KCW77977.1"/>
    </source>
</evidence>
<dbReference type="EMBL" id="KK198756">
    <property type="protein sequence ID" value="KCW77977.1"/>
    <property type="molecule type" value="Genomic_DNA"/>
</dbReference>
<accession>A0A059CHY7</accession>
<gene>
    <name evidence="1" type="ORF">EUGRSUZ_D02222</name>
</gene>